<feature type="compositionally biased region" description="Low complexity" evidence="1">
    <location>
        <begin position="269"/>
        <end position="278"/>
    </location>
</feature>
<dbReference type="OrthoDB" id="6135664at2759"/>
<feature type="compositionally biased region" description="Polar residues" evidence="1">
    <location>
        <begin position="187"/>
        <end position="201"/>
    </location>
</feature>
<feature type="region of interest" description="Disordered" evidence="1">
    <location>
        <begin position="14"/>
        <end position="39"/>
    </location>
</feature>
<protein>
    <submittedName>
        <fullName evidence="2">Uncharacterized protein</fullName>
    </submittedName>
</protein>
<feature type="compositionally biased region" description="Basic and acidic residues" evidence="1">
    <location>
        <begin position="324"/>
        <end position="335"/>
    </location>
</feature>
<feature type="region of interest" description="Disordered" evidence="1">
    <location>
        <begin position="187"/>
        <end position="217"/>
    </location>
</feature>
<feature type="compositionally biased region" description="Basic and acidic residues" evidence="1">
    <location>
        <begin position="18"/>
        <end position="33"/>
    </location>
</feature>
<feature type="compositionally biased region" description="Polar residues" evidence="1">
    <location>
        <begin position="229"/>
        <end position="261"/>
    </location>
</feature>
<dbReference type="AlphaFoldDB" id="A0A8S3UGR8"/>
<sequence length="420" mass="45643">MGKFKGLLCGVGKKKKKKDEVPDIEKEEGKPDDNCSNPNKDCKVFNINITAGNLSIAGGIIRENEEHSDSAFESGSKSAVVKDQLLTEVYTPVNETENGLIVTSSQDSGIGSEEVFPTTSKDSVTDIHACKSEIKQIDEIQDLPKNFENNKLEDSIYEEDKGDEISSINQGMNEDFQDIQAVAQCSEYTETAPKSSENSLAETVEEDGSSLSITNYNNVDKLAQFSNVSRRLSTPSSLPEGNSTSDSQLFGSHGGQENLSGLNIKERNQSSSQSVNSVLSRAANDDTDQATQEEESRSGEDDVDQDAEVYNTATPSDGKPQNSEQKDESTEKKGVDGAVVSDVINKMSDFGKDSMCKNFDIAMTPESNSEVKKKMGEEIGNTGRIVTEHMANVAIQSFRGINKLKGDILSKVISCINFFV</sequence>
<reference evidence="2" key="1">
    <citation type="submission" date="2021-03" db="EMBL/GenBank/DDBJ databases">
        <authorList>
            <person name="Bekaert M."/>
        </authorList>
    </citation>
    <scope>NUCLEOTIDE SEQUENCE</scope>
</reference>
<accession>A0A8S3UGR8</accession>
<evidence type="ECO:0000256" key="1">
    <source>
        <dbReference type="SAM" id="MobiDB-lite"/>
    </source>
</evidence>
<name>A0A8S3UGR8_MYTED</name>
<evidence type="ECO:0000313" key="3">
    <source>
        <dbReference type="Proteomes" id="UP000683360"/>
    </source>
</evidence>
<dbReference type="Proteomes" id="UP000683360">
    <property type="component" value="Unassembled WGS sequence"/>
</dbReference>
<proteinExistence type="predicted"/>
<evidence type="ECO:0000313" key="2">
    <source>
        <dbReference type="EMBL" id="CAG2241633.1"/>
    </source>
</evidence>
<gene>
    <name evidence="2" type="ORF">MEDL_53863</name>
</gene>
<dbReference type="EMBL" id="CAJPWZ010002592">
    <property type="protein sequence ID" value="CAG2241633.1"/>
    <property type="molecule type" value="Genomic_DNA"/>
</dbReference>
<comment type="caution">
    <text evidence="2">The sequence shown here is derived from an EMBL/GenBank/DDBJ whole genome shotgun (WGS) entry which is preliminary data.</text>
</comment>
<feature type="compositionally biased region" description="Polar residues" evidence="1">
    <location>
        <begin position="311"/>
        <end position="323"/>
    </location>
</feature>
<feature type="region of interest" description="Disordered" evidence="1">
    <location>
        <begin position="229"/>
        <end position="337"/>
    </location>
</feature>
<organism evidence="2 3">
    <name type="scientific">Mytilus edulis</name>
    <name type="common">Blue mussel</name>
    <dbReference type="NCBI Taxonomy" id="6550"/>
    <lineage>
        <taxon>Eukaryota</taxon>
        <taxon>Metazoa</taxon>
        <taxon>Spiralia</taxon>
        <taxon>Lophotrochozoa</taxon>
        <taxon>Mollusca</taxon>
        <taxon>Bivalvia</taxon>
        <taxon>Autobranchia</taxon>
        <taxon>Pteriomorphia</taxon>
        <taxon>Mytilida</taxon>
        <taxon>Mytiloidea</taxon>
        <taxon>Mytilidae</taxon>
        <taxon>Mytilinae</taxon>
        <taxon>Mytilus</taxon>
    </lineage>
</organism>
<keyword evidence="3" id="KW-1185">Reference proteome</keyword>